<evidence type="ECO:0000256" key="1">
    <source>
        <dbReference type="SAM" id="MobiDB-lite"/>
    </source>
</evidence>
<feature type="region of interest" description="Disordered" evidence="1">
    <location>
        <begin position="273"/>
        <end position="308"/>
    </location>
</feature>
<dbReference type="PANTHER" id="PTHR47345">
    <property type="entry name" value="CUT9-INTERACTING PROTEIN SCN1"/>
    <property type="match status" value="1"/>
</dbReference>
<dbReference type="InterPro" id="IPR053044">
    <property type="entry name" value="Metallo-hydrolase/TatD-type"/>
</dbReference>
<keyword evidence="3" id="KW-1185">Reference proteome</keyword>
<dbReference type="PANTHER" id="PTHR47345:SF1">
    <property type="entry name" value="CUT9-INTERACTING PROTEIN SCN1"/>
    <property type="match status" value="1"/>
</dbReference>
<evidence type="ECO:0000313" key="3">
    <source>
        <dbReference type="Proteomes" id="UP000813385"/>
    </source>
</evidence>
<comment type="caution">
    <text evidence="2">The sequence shown here is derived from an EMBL/GenBank/DDBJ whole genome shotgun (WGS) entry which is preliminary data.</text>
</comment>
<dbReference type="OrthoDB" id="413993at2759"/>
<proteinExistence type="predicted"/>
<dbReference type="AlphaFoldDB" id="A0A8K0TDS6"/>
<name>A0A8K0TDS6_9PEZI</name>
<dbReference type="GO" id="GO:0016788">
    <property type="term" value="F:hydrolase activity, acting on ester bonds"/>
    <property type="evidence" value="ECO:0007669"/>
    <property type="project" value="InterPro"/>
</dbReference>
<dbReference type="Pfam" id="PF01026">
    <property type="entry name" value="TatD_DNase"/>
    <property type="match status" value="1"/>
</dbReference>
<dbReference type="Gene3D" id="3.20.20.140">
    <property type="entry name" value="Metal-dependent hydrolases"/>
    <property type="match status" value="1"/>
</dbReference>
<feature type="region of interest" description="Disordered" evidence="1">
    <location>
        <begin position="198"/>
        <end position="219"/>
    </location>
</feature>
<reference evidence="2" key="1">
    <citation type="journal article" date="2021" name="Nat. Commun.">
        <title>Genetic determinants of endophytism in the Arabidopsis root mycobiome.</title>
        <authorList>
            <person name="Mesny F."/>
            <person name="Miyauchi S."/>
            <person name="Thiergart T."/>
            <person name="Pickel B."/>
            <person name="Atanasova L."/>
            <person name="Karlsson M."/>
            <person name="Huettel B."/>
            <person name="Barry K.W."/>
            <person name="Haridas S."/>
            <person name="Chen C."/>
            <person name="Bauer D."/>
            <person name="Andreopoulos W."/>
            <person name="Pangilinan J."/>
            <person name="LaButti K."/>
            <person name="Riley R."/>
            <person name="Lipzen A."/>
            <person name="Clum A."/>
            <person name="Drula E."/>
            <person name="Henrissat B."/>
            <person name="Kohler A."/>
            <person name="Grigoriev I.V."/>
            <person name="Martin F.M."/>
            <person name="Hacquard S."/>
        </authorList>
    </citation>
    <scope>NUCLEOTIDE SEQUENCE</scope>
    <source>
        <strain evidence="2">MPI-CAGE-AT-0016</strain>
    </source>
</reference>
<organism evidence="2 3">
    <name type="scientific">Plectosphaerella cucumerina</name>
    <dbReference type="NCBI Taxonomy" id="40658"/>
    <lineage>
        <taxon>Eukaryota</taxon>
        <taxon>Fungi</taxon>
        <taxon>Dikarya</taxon>
        <taxon>Ascomycota</taxon>
        <taxon>Pezizomycotina</taxon>
        <taxon>Sordariomycetes</taxon>
        <taxon>Hypocreomycetidae</taxon>
        <taxon>Glomerellales</taxon>
        <taxon>Plectosphaerellaceae</taxon>
        <taxon>Plectosphaerella</taxon>
    </lineage>
</organism>
<dbReference type="SUPFAM" id="SSF51556">
    <property type="entry name" value="Metallo-dependent hydrolases"/>
    <property type="match status" value="1"/>
</dbReference>
<feature type="region of interest" description="Disordered" evidence="1">
    <location>
        <begin position="1"/>
        <end position="25"/>
    </location>
</feature>
<sequence length="427" mass="47304">MCQQHHDSQSTASKPAAAAAASDDPFPWSEGVFDAHCHPTDTMSSLDDIPKMKAAALTVMSTRSQDQSLVADAAASTLGLPSKHKLTSDTDGARIVPCFGWHPWFSHQLFDDSGPRERWTYQLPSSDDEQQKQAAKLAHYAAVLQPSPGPDDKAFLDSLPEPRPLSSFISDTRARLEQHPLGLVGEVGLDKAFRLPEPFDESSARDNSLTPGTRDGRLLSPHHVRMPHQIAILNAQLALAAELGRAVSVHGVQAHGILHDTLAATWKGHEKEVLSRRERRRIAPGAEDFSSSEDEDDPDGYRRPKRLPCGRRRVTSAPFAPRICLHSFSGADQMMKQYLNPAIPVRIFFSFSQAINLSEKNGEEKFAALMKACPDDRILVESDLHIAGAQMDDALEAMYRKVCEVKGWDLEEGVRLIRRNYEEFIFG</sequence>
<dbReference type="EMBL" id="JAGPXD010000005">
    <property type="protein sequence ID" value="KAH7353596.1"/>
    <property type="molecule type" value="Genomic_DNA"/>
</dbReference>
<accession>A0A8K0TDS6</accession>
<dbReference type="InterPro" id="IPR001130">
    <property type="entry name" value="TatD-like"/>
</dbReference>
<dbReference type="InterPro" id="IPR032466">
    <property type="entry name" value="Metal_Hydrolase"/>
</dbReference>
<protein>
    <submittedName>
        <fullName evidence="2">TatD family</fullName>
    </submittedName>
</protein>
<gene>
    <name evidence="2" type="ORF">B0T11DRAFT_341860</name>
</gene>
<dbReference type="Proteomes" id="UP000813385">
    <property type="component" value="Unassembled WGS sequence"/>
</dbReference>
<evidence type="ECO:0000313" key="2">
    <source>
        <dbReference type="EMBL" id="KAH7353596.1"/>
    </source>
</evidence>